<dbReference type="Proteomes" id="UP000236520">
    <property type="component" value="Unassembled WGS sequence"/>
</dbReference>
<dbReference type="AlphaFoldDB" id="A0A2J7YY11"/>
<evidence type="ECO:0008006" key="5">
    <source>
        <dbReference type="Google" id="ProtNLM"/>
    </source>
</evidence>
<dbReference type="Pfam" id="PF13374">
    <property type="entry name" value="TPR_10"/>
    <property type="match status" value="1"/>
</dbReference>
<dbReference type="InterPro" id="IPR027417">
    <property type="entry name" value="P-loop_NTPase"/>
</dbReference>
<dbReference type="SUPFAM" id="SSF48452">
    <property type="entry name" value="TPR-like"/>
    <property type="match status" value="1"/>
</dbReference>
<feature type="compositionally biased region" description="Basic and acidic residues" evidence="2">
    <location>
        <begin position="300"/>
        <end position="313"/>
    </location>
</feature>
<gene>
    <name evidence="3" type="ORF">SMF913_28383</name>
</gene>
<dbReference type="CDD" id="cd00093">
    <property type="entry name" value="HTH_XRE"/>
    <property type="match status" value="1"/>
</dbReference>
<feature type="region of interest" description="Disordered" evidence="2">
    <location>
        <begin position="1"/>
        <end position="24"/>
    </location>
</feature>
<evidence type="ECO:0000313" key="3">
    <source>
        <dbReference type="EMBL" id="PNG92918.1"/>
    </source>
</evidence>
<feature type="coiled-coil region" evidence="1">
    <location>
        <begin position="122"/>
        <end position="278"/>
    </location>
</feature>
<dbReference type="RefSeq" id="WP_102937294.1">
    <property type="nucleotide sequence ID" value="NZ_LJIW01000002.1"/>
</dbReference>
<name>A0A2J7YY11_STRMQ</name>
<dbReference type="PANTHER" id="PTHR46082">
    <property type="entry name" value="ATP/GTP-BINDING PROTEIN-RELATED"/>
    <property type="match status" value="1"/>
</dbReference>
<dbReference type="Pfam" id="PF13560">
    <property type="entry name" value="HTH_31"/>
    <property type="match status" value="1"/>
</dbReference>
<keyword evidence="1" id="KW-0175">Coiled coil</keyword>
<evidence type="ECO:0000256" key="2">
    <source>
        <dbReference type="SAM" id="MobiDB-lite"/>
    </source>
</evidence>
<evidence type="ECO:0000256" key="1">
    <source>
        <dbReference type="SAM" id="Coils"/>
    </source>
</evidence>
<dbReference type="Gene3D" id="1.25.40.10">
    <property type="entry name" value="Tetratricopeptide repeat domain"/>
    <property type="match status" value="2"/>
</dbReference>
<dbReference type="SUPFAM" id="SSF52540">
    <property type="entry name" value="P-loop containing nucleoside triphosphate hydrolases"/>
    <property type="match status" value="1"/>
</dbReference>
<dbReference type="InterPro" id="IPR053137">
    <property type="entry name" value="NLR-like"/>
</dbReference>
<dbReference type="Gene3D" id="3.40.50.300">
    <property type="entry name" value="P-loop containing nucleotide triphosphate hydrolases"/>
    <property type="match status" value="1"/>
</dbReference>
<dbReference type="InterPro" id="IPR001387">
    <property type="entry name" value="Cro/C1-type_HTH"/>
</dbReference>
<dbReference type="NCBIfam" id="NF040586">
    <property type="entry name" value="FxSxx_TPR"/>
    <property type="match status" value="1"/>
</dbReference>
<organism evidence="3 4">
    <name type="scientific">Streptomyces malaysiensis</name>
    <dbReference type="NCBI Taxonomy" id="92644"/>
    <lineage>
        <taxon>Bacteria</taxon>
        <taxon>Bacillati</taxon>
        <taxon>Actinomycetota</taxon>
        <taxon>Actinomycetes</taxon>
        <taxon>Kitasatosporales</taxon>
        <taxon>Streptomycetaceae</taxon>
        <taxon>Streptomyces</taxon>
        <taxon>Streptomyces violaceusniger group</taxon>
    </lineage>
</organism>
<sequence length="1250" mass="136142">MEDGPVGGELVPEPGAARRIGDLKPIPEQVRPECRALAESLRELFGAVGVSLRVFAVRLHYDAGTVSRYLNGTVVPPAEFVDQLLTHAAKATGRPSSTEVMAHVHTLQRRALQATNKVGWELQRLRDQLADADRQRQQAEVRADALSEALLVRKQRIAEMEVEQRRIAVAAADREARSAELDRLRQEREDLTAERDRLREEVARLQDALTQARRQALDAERRCEALEHQLQTEEEAAGAKAAAEDPVSHRLWLAEEQAIAAEERALRLASELAELRAQGTGAYLWRHDDPDGPRPVAGGSRERRATPFEERAPDGPAPVDISYVAADRSWAEWLGRTLEAWGPRVALWLWEPSSPASVRDLHPDNGPHVLVVSEHFRAAGRHAGIDWDAAMRELRREGVLAALVDDVPLPFVGEVEALELRGVSEAEARSRLLTRFDAPARRGPRFPSALPAVWDGVPRRNPHLTGRAEPLAALRKRLTAAPADTAVCALLGPPGIGKTQLAAEYAHRFGPEYDIVWWVRADGRTAARERLAELAPALGLSGGGFGERVRAVHDALRRGRPYARWLIVLDGADDPDAVADLLPSGPGHVLITSRNRAWGTHYAELLDVPPLRREESVALVRRRAPGLDGDAAALLAEAVEDHPLLLDQTAGWLGESIVPVNDYVEALREGRTEDLGLKLAAAYPLSYPVALSIQLNQLRETVPAAIDLLRLCAHFASGPVPLDLLRAVPLRELSVPLAELLDDDLRWHATVGALAQYSVARLESGALCLPRALQQAVRASIAGDERESYARVVRLALREADPGTPDDPAAWPSYARLVPNLEPSGALDSPDPVSRELVVGFLTYLTLSGDYATGEHIAERATGTHPELATRRAALLRETGDYAAAEALDRSVLESLTETDAPGRCVAMARLAADLRGLARYDEAYELAREQRDLCAASRPEDGAEARNAQRGLSRSLRMLGSYTEAAELSRQVLDSARAELGPTALVTLACETEHAYDLRLSGRHRDALELQVPSVDRHVAVLGAGHPLSLAAEYHVWLCDGHGDVDDIHGLLRRAADLLGEGAPTTLMIATGVTRALRREGHLTRAGEAALETVNRYRAALGERHPYTIGARANHALTLRTDFAVRLLDTALMDMTVAVGEHHPWTLGIALNTAATYHATGRHQDACALSRETGLHAAEALGERHPLALLAHIGLAADLRMIRGGRDEADVIEEVALGGLAAVLGPNHPETAAARKRIRPVWDFEPLPV</sequence>
<comment type="caution">
    <text evidence="3">The sequence shown here is derived from an EMBL/GenBank/DDBJ whole genome shotgun (WGS) entry which is preliminary data.</text>
</comment>
<proteinExistence type="predicted"/>
<dbReference type="PANTHER" id="PTHR46082:SF6">
    <property type="entry name" value="AAA+ ATPASE DOMAIN-CONTAINING PROTEIN-RELATED"/>
    <property type="match status" value="1"/>
</dbReference>
<protein>
    <recommendedName>
        <fullName evidence="5">ATP-binding protein</fullName>
    </recommendedName>
</protein>
<feature type="region of interest" description="Disordered" evidence="2">
    <location>
        <begin position="284"/>
        <end position="316"/>
    </location>
</feature>
<dbReference type="EMBL" id="LJIW01000002">
    <property type="protein sequence ID" value="PNG92918.1"/>
    <property type="molecule type" value="Genomic_DNA"/>
</dbReference>
<dbReference type="InterPro" id="IPR011990">
    <property type="entry name" value="TPR-like_helical_dom_sf"/>
</dbReference>
<evidence type="ECO:0000313" key="4">
    <source>
        <dbReference type="Proteomes" id="UP000236520"/>
    </source>
</evidence>
<keyword evidence="4" id="KW-1185">Reference proteome</keyword>
<reference evidence="3 4" key="1">
    <citation type="submission" date="2015-09" db="EMBL/GenBank/DDBJ databases">
        <title>Genome sequence, genome mining and natural product profiling of a biocontrol bacterium Streptomyces malaysiensis F913.</title>
        <authorList>
            <person name="Xu Y."/>
            <person name="Wei J."/>
            <person name="Xie J."/>
            <person name="Li T."/>
            <person name="Zhou Z."/>
        </authorList>
    </citation>
    <scope>NUCLEOTIDE SEQUENCE [LARGE SCALE GENOMIC DNA]</scope>
    <source>
        <strain evidence="3 4">F913</strain>
    </source>
</reference>
<accession>A0A2J7YY11</accession>